<accession>A0A363P0P6</accession>
<dbReference type="Gene3D" id="3.40.50.2300">
    <property type="match status" value="2"/>
</dbReference>
<keyword evidence="6" id="KW-1185">Reference proteome</keyword>
<proteinExistence type="predicted"/>
<dbReference type="PROSITE" id="PS50949">
    <property type="entry name" value="HTH_GNTR"/>
    <property type="match status" value="1"/>
</dbReference>
<evidence type="ECO:0000313" key="5">
    <source>
        <dbReference type="EMBL" id="PUV26570.1"/>
    </source>
</evidence>
<dbReference type="Pfam" id="PF00392">
    <property type="entry name" value="GntR"/>
    <property type="match status" value="1"/>
</dbReference>
<dbReference type="RefSeq" id="WP_108632863.1">
    <property type="nucleotide sequence ID" value="NZ_QCXX01000001.1"/>
</dbReference>
<evidence type="ECO:0000256" key="1">
    <source>
        <dbReference type="ARBA" id="ARBA00023015"/>
    </source>
</evidence>
<evidence type="ECO:0000313" key="6">
    <source>
        <dbReference type="Proteomes" id="UP000250831"/>
    </source>
</evidence>
<organism evidence="5 6">
    <name type="scientific">Sphingobacterium athyrii</name>
    <dbReference type="NCBI Taxonomy" id="2152717"/>
    <lineage>
        <taxon>Bacteria</taxon>
        <taxon>Pseudomonadati</taxon>
        <taxon>Bacteroidota</taxon>
        <taxon>Sphingobacteriia</taxon>
        <taxon>Sphingobacteriales</taxon>
        <taxon>Sphingobacteriaceae</taxon>
        <taxon>Sphingobacterium</taxon>
    </lineage>
</organism>
<evidence type="ECO:0000256" key="2">
    <source>
        <dbReference type="ARBA" id="ARBA00023125"/>
    </source>
</evidence>
<evidence type="ECO:0000256" key="3">
    <source>
        <dbReference type="ARBA" id="ARBA00023163"/>
    </source>
</evidence>
<comment type="caution">
    <text evidence="5">The sequence shown here is derived from an EMBL/GenBank/DDBJ whole genome shotgun (WGS) entry which is preliminary data.</text>
</comment>
<dbReference type="PANTHER" id="PTHR38445:SF10">
    <property type="entry name" value="GNTR-FAMILY TRANSCRIPTIONAL REGULATOR"/>
    <property type="match status" value="1"/>
</dbReference>
<sequence>MKKSKEEHFKVLIDRIKRLEALNTLSKHECIVQGVLDAIDANELEVHASLPSVNNLIQYLGYARETFAKAYRDLIAHGVVESKNRKGYFVVSNNTQMKQKVAVLLYAYDTFQDTLVNELRTNLPEEVTVDLFFHHNNMETFEDIFNRIQGRYTVYIVAPIENKDSELLLRSIPASKLLIIDRLVDLGEDYSYVSQEFEEATYAVFQELYPKIKKYKEVIFYFRENTAEPNEIKNAFLRFLKEYKVKGRIEKQYHVGDLKKGKLYFTIHNPELYQMLKEVLQKGWTLGEDLGILSHNDDVIKEIISGGITTFSTSFARIGSQAAKFVLERTLIKEVVPTTLADRNSV</sequence>
<dbReference type="EMBL" id="QCXX01000001">
    <property type="protein sequence ID" value="PUV26570.1"/>
    <property type="molecule type" value="Genomic_DNA"/>
</dbReference>
<dbReference type="PANTHER" id="PTHR38445">
    <property type="entry name" value="HTH-TYPE TRANSCRIPTIONAL REPRESSOR YTRA"/>
    <property type="match status" value="1"/>
</dbReference>
<dbReference type="SUPFAM" id="SSF53822">
    <property type="entry name" value="Periplasmic binding protein-like I"/>
    <property type="match status" value="1"/>
</dbReference>
<dbReference type="InterPro" id="IPR036390">
    <property type="entry name" value="WH_DNA-bd_sf"/>
</dbReference>
<dbReference type="AlphaFoldDB" id="A0A363P0P6"/>
<gene>
    <name evidence="5" type="ORF">DCO56_06435</name>
</gene>
<dbReference type="InterPro" id="IPR028082">
    <property type="entry name" value="Peripla_BP_I"/>
</dbReference>
<dbReference type="Gene3D" id="1.10.10.10">
    <property type="entry name" value="Winged helix-like DNA-binding domain superfamily/Winged helix DNA-binding domain"/>
    <property type="match status" value="1"/>
</dbReference>
<feature type="domain" description="HTH gntR-type" evidence="4">
    <location>
        <begin position="25"/>
        <end position="93"/>
    </location>
</feature>
<dbReference type="InterPro" id="IPR036388">
    <property type="entry name" value="WH-like_DNA-bd_sf"/>
</dbReference>
<keyword evidence="2" id="KW-0238">DNA-binding</keyword>
<dbReference type="OrthoDB" id="742238at2"/>
<dbReference type="Proteomes" id="UP000250831">
    <property type="component" value="Unassembled WGS sequence"/>
</dbReference>
<keyword evidence="1" id="KW-0805">Transcription regulation</keyword>
<protein>
    <submittedName>
        <fullName evidence="5">GntR family transcriptional regulator</fullName>
    </submittedName>
</protein>
<dbReference type="GO" id="GO:0003700">
    <property type="term" value="F:DNA-binding transcription factor activity"/>
    <property type="evidence" value="ECO:0007669"/>
    <property type="project" value="InterPro"/>
</dbReference>
<keyword evidence="3" id="KW-0804">Transcription</keyword>
<reference evidence="5 6" key="1">
    <citation type="submission" date="2018-04" db="EMBL/GenBank/DDBJ databases">
        <title>Sphingobacterium sp. M46 Genome.</title>
        <authorList>
            <person name="Cheng J."/>
            <person name="Li Y."/>
        </authorList>
    </citation>
    <scope>NUCLEOTIDE SEQUENCE [LARGE SCALE GENOMIC DNA]</scope>
    <source>
        <strain evidence="5 6">M46</strain>
    </source>
</reference>
<dbReference type="SUPFAM" id="SSF46785">
    <property type="entry name" value="Winged helix' DNA-binding domain"/>
    <property type="match status" value="1"/>
</dbReference>
<dbReference type="InterPro" id="IPR000524">
    <property type="entry name" value="Tscrpt_reg_HTH_GntR"/>
</dbReference>
<dbReference type="SMART" id="SM00345">
    <property type="entry name" value="HTH_GNTR"/>
    <property type="match status" value="1"/>
</dbReference>
<name>A0A363P0P6_9SPHI</name>
<dbReference type="GO" id="GO:0003677">
    <property type="term" value="F:DNA binding"/>
    <property type="evidence" value="ECO:0007669"/>
    <property type="project" value="UniProtKB-KW"/>
</dbReference>
<evidence type="ECO:0000259" key="4">
    <source>
        <dbReference type="PROSITE" id="PS50949"/>
    </source>
</evidence>